<organism evidence="1 2">
    <name type="scientific">Pigmentiphaga litoralis</name>
    <dbReference type="NCBI Taxonomy" id="516702"/>
    <lineage>
        <taxon>Bacteria</taxon>
        <taxon>Pseudomonadati</taxon>
        <taxon>Pseudomonadota</taxon>
        <taxon>Betaproteobacteria</taxon>
        <taxon>Burkholderiales</taxon>
        <taxon>Alcaligenaceae</taxon>
        <taxon>Pigmentiphaga</taxon>
    </lineage>
</organism>
<evidence type="ECO:0000313" key="1">
    <source>
        <dbReference type="EMBL" id="NYE84464.1"/>
    </source>
</evidence>
<keyword evidence="2" id="KW-1185">Reference proteome</keyword>
<sequence>MPTRLYDRWPCYVGQQVRIDLAQGTVEGTMVGVRSMYPRNDDKRGIEPPWALSDSDGHIHYVDPDNDGLDVFADGLQISKARRTVIDKPRRSVGELLKRSNDVVANALSLTARLVGARSWHRRPTRRNSPMN</sequence>
<evidence type="ECO:0000313" key="2">
    <source>
        <dbReference type="Proteomes" id="UP000542125"/>
    </source>
</evidence>
<proteinExistence type="predicted"/>
<dbReference type="EMBL" id="JACBYR010000001">
    <property type="protein sequence ID" value="NYE84464.1"/>
    <property type="molecule type" value="Genomic_DNA"/>
</dbReference>
<protein>
    <submittedName>
        <fullName evidence="1">Uncharacterized protein</fullName>
    </submittedName>
</protein>
<reference evidence="1 2" key="1">
    <citation type="submission" date="2020-07" db="EMBL/GenBank/DDBJ databases">
        <title>Genomic Encyclopedia of Type Strains, Phase IV (KMG-V): Genome sequencing to study the core and pangenomes of soil and plant-associated prokaryotes.</title>
        <authorList>
            <person name="Whitman W."/>
        </authorList>
    </citation>
    <scope>NUCLEOTIDE SEQUENCE [LARGE SCALE GENOMIC DNA]</scope>
    <source>
        <strain evidence="1 2">SAS40</strain>
    </source>
</reference>
<gene>
    <name evidence="1" type="ORF">FHW18_003735</name>
</gene>
<dbReference type="AlphaFoldDB" id="A0A7Y9LLZ9"/>
<comment type="caution">
    <text evidence="1">The sequence shown here is derived from an EMBL/GenBank/DDBJ whole genome shotgun (WGS) entry which is preliminary data.</text>
</comment>
<dbReference type="Proteomes" id="UP000542125">
    <property type="component" value="Unassembled WGS sequence"/>
</dbReference>
<name>A0A7Y9LLZ9_9BURK</name>
<accession>A0A7Y9LLZ9</accession>